<dbReference type="EMBL" id="CP024091">
    <property type="protein sequence ID" value="ATP56114.1"/>
    <property type="molecule type" value="Genomic_DNA"/>
</dbReference>
<evidence type="ECO:0000259" key="1">
    <source>
        <dbReference type="PROSITE" id="PS50943"/>
    </source>
</evidence>
<proteinExistence type="predicted"/>
<dbReference type="SMART" id="SM00530">
    <property type="entry name" value="HTH_XRE"/>
    <property type="match status" value="1"/>
</dbReference>
<keyword evidence="3" id="KW-1185">Reference proteome</keyword>
<name>A0A2D1U3L5_9SPHI</name>
<dbReference type="InterPro" id="IPR001387">
    <property type="entry name" value="Cro/C1-type_HTH"/>
</dbReference>
<accession>A0A2D1U3L5</accession>
<organism evidence="2 3">
    <name type="scientific">Pedobacter ginsengisoli</name>
    <dbReference type="NCBI Taxonomy" id="363852"/>
    <lineage>
        <taxon>Bacteria</taxon>
        <taxon>Pseudomonadati</taxon>
        <taxon>Bacteroidota</taxon>
        <taxon>Sphingobacteriia</taxon>
        <taxon>Sphingobacteriales</taxon>
        <taxon>Sphingobacteriaceae</taxon>
        <taxon>Pedobacter</taxon>
    </lineage>
</organism>
<dbReference type="GO" id="GO:0003677">
    <property type="term" value="F:DNA binding"/>
    <property type="evidence" value="ECO:0007669"/>
    <property type="project" value="InterPro"/>
</dbReference>
<dbReference type="InterPro" id="IPR010982">
    <property type="entry name" value="Lambda_DNA-bd_dom_sf"/>
</dbReference>
<dbReference type="CDD" id="cd00093">
    <property type="entry name" value="HTH_XRE"/>
    <property type="match status" value="1"/>
</dbReference>
<evidence type="ECO:0000313" key="3">
    <source>
        <dbReference type="Proteomes" id="UP000223749"/>
    </source>
</evidence>
<protein>
    <recommendedName>
        <fullName evidence="1">HTH cro/C1-type domain-containing protein</fullName>
    </recommendedName>
</protein>
<sequence length="85" mass="9863">MKKHQRRIKSRFLNVNVDLEEYKEQVRSVKLAIAIKNVLELRKISVEEFAVIMGKDKSTINKWLSGTYCFSLSTLYEITEGLGII</sequence>
<dbReference type="AlphaFoldDB" id="A0A2D1U3L5"/>
<feature type="domain" description="HTH cro/C1-type" evidence="1">
    <location>
        <begin position="35"/>
        <end position="84"/>
    </location>
</feature>
<dbReference type="OrthoDB" id="770730at2"/>
<evidence type="ECO:0000313" key="2">
    <source>
        <dbReference type="EMBL" id="ATP56114.1"/>
    </source>
</evidence>
<dbReference type="Proteomes" id="UP000223749">
    <property type="component" value="Chromosome"/>
</dbReference>
<reference evidence="2 3" key="1">
    <citation type="submission" date="2017-10" db="EMBL/GenBank/DDBJ databases">
        <title>Whole genome of Pedobacter ginsengisoli T01R-27 isolated from tomato rhizosphere.</title>
        <authorList>
            <person name="Weon H.-Y."/>
            <person name="Lee S.A."/>
            <person name="Sang M.K."/>
            <person name="Song J."/>
        </authorList>
    </citation>
    <scope>NUCLEOTIDE SEQUENCE [LARGE SCALE GENOMIC DNA]</scope>
    <source>
        <strain evidence="2 3">T01R-27</strain>
    </source>
</reference>
<dbReference type="Gene3D" id="1.10.260.40">
    <property type="entry name" value="lambda repressor-like DNA-binding domains"/>
    <property type="match status" value="1"/>
</dbReference>
<dbReference type="KEGG" id="pgs:CPT03_06380"/>
<dbReference type="SUPFAM" id="SSF47413">
    <property type="entry name" value="lambda repressor-like DNA-binding domains"/>
    <property type="match status" value="1"/>
</dbReference>
<gene>
    <name evidence="2" type="ORF">CPT03_06380</name>
</gene>
<dbReference type="PROSITE" id="PS50943">
    <property type="entry name" value="HTH_CROC1"/>
    <property type="match status" value="1"/>
</dbReference>
<dbReference type="Pfam" id="PF01381">
    <property type="entry name" value="HTH_3"/>
    <property type="match status" value="1"/>
</dbReference>
<dbReference type="RefSeq" id="WP_099438056.1">
    <property type="nucleotide sequence ID" value="NZ_CP024091.1"/>
</dbReference>